<dbReference type="EMBL" id="CP041405">
    <property type="protein sequence ID" value="QDM46520.1"/>
    <property type="molecule type" value="Genomic_DNA"/>
</dbReference>
<dbReference type="Proteomes" id="UP000315377">
    <property type="component" value="Chromosome"/>
</dbReference>
<dbReference type="PANTHER" id="PTHR40040">
    <property type="entry name" value="SMALL HYDROPHOBIC PROTEIN-RELATED"/>
    <property type="match status" value="1"/>
</dbReference>
<name>A0AAP9J400_PANTH</name>
<dbReference type="InterPro" id="IPR055338">
    <property type="entry name" value="YqfX-like"/>
</dbReference>
<feature type="region of interest" description="Disordered" evidence="1">
    <location>
        <begin position="1"/>
        <end position="24"/>
    </location>
</feature>
<feature type="transmembrane region" description="Helical" evidence="2">
    <location>
        <begin position="53"/>
        <end position="80"/>
    </location>
</feature>
<organism evidence="4 5">
    <name type="scientific">Paenibacillus thiaminolyticus</name>
    <name type="common">Bacillus thiaminolyticus</name>
    <dbReference type="NCBI Taxonomy" id="49283"/>
    <lineage>
        <taxon>Bacteria</taxon>
        <taxon>Bacillati</taxon>
        <taxon>Bacillota</taxon>
        <taxon>Bacilli</taxon>
        <taxon>Bacillales</taxon>
        <taxon>Paenibacillaceae</taxon>
        <taxon>Paenibacillus</taxon>
    </lineage>
</organism>
<dbReference type="RefSeq" id="WP_087442130.1">
    <property type="nucleotide sequence ID" value="NZ_CABMNB010000023.1"/>
</dbReference>
<keyword evidence="2" id="KW-1133">Transmembrane helix</keyword>
<sequence length="114" mass="12269">MKKAKGRRHIKNRHRESIARDTEFSAEAGTLPPREAMNVDAEKEREAVDHFSGVGAVAVGFSLVSVFIFPFVLGLSGIALGGLSYLQGSRTLGMIAILVGILAIVLRLMMLASM</sequence>
<keyword evidence="2" id="KW-0812">Transmembrane</keyword>
<dbReference type="Proteomes" id="UP001209276">
    <property type="component" value="Unassembled WGS sequence"/>
</dbReference>
<accession>A0AAP9J400</accession>
<feature type="compositionally biased region" description="Basic residues" evidence="1">
    <location>
        <begin position="1"/>
        <end position="14"/>
    </location>
</feature>
<evidence type="ECO:0000313" key="3">
    <source>
        <dbReference type="EMBL" id="MCY9607021.1"/>
    </source>
</evidence>
<dbReference type="EMBL" id="JAMDMM010000017">
    <property type="protein sequence ID" value="MCY9607021.1"/>
    <property type="molecule type" value="Genomic_DNA"/>
</dbReference>
<evidence type="ECO:0000313" key="5">
    <source>
        <dbReference type="Proteomes" id="UP000315377"/>
    </source>
</evidence>
<dbReference type="AlphaFoldDB" id="A0AAP9J400"/>
<dbReference type="PANTHER" id="PTHR40040:SF1">
    <property type="entry name" value="MEMBRANE PROTEIN"/>
    <property type="match status" value="1"/>
</dbReference>
<proteinExistence type="predicted"/>
<evidence type="ECO:0000256" key="1">
    <source>
        <dbReference type="SAM" id="MobiDB-lite"/>
    </source>
</evidence>
<evidence type="ECO:0000313" key="6">
    <source>
        <dbReference type="Proteomes" id="UP001209276"/>
    </source>
</evidence>
<gene>
    <name evidence="4" type="ORF">FLT43_25985</name>
    <name evidence="3" type="ORF">M5W83_07655</name>
</gene>
<feature type="transmembrane region" description="Helical" evidence="2">
    <location>
        <begin position="92"/>
        <end position="112"/>
    </location>
</feature>
<keyword evidence="2" id="KW-0472">Membrane</keyword>
<protein>
    <recommendedName>
        <fullName evidence="7">DUF4190 domain-containing protein</fullName>
    </recommendedName>
</protein>
<reference evidence="4 5" key="1">
    <citation type="submission" date="2019-07" db="EMBL/GenBank/DDBJ databases">
        <title>Paenibacillus thiaminolyticus NRRL B-4156.</title>
        <authorList>
            <person name="Hehnly C."/>
            <person name="Zhang L."/>
        </authorList>
    </citation>
    <scope>NUCLEOTIDE SEQUENCE [LARGE SCALE GENOMIC DNA]</scope>
    <source>
        <strain evidence="4 5">NRRL B-4156</strain>
    </source>
</reference>
<dbReference type="GeneID" id="76999413"/>
<evidence type="ECO:0008006" key="7">
    <source>
        <dbReference type="Google" id="ProtNLM"/>
    </source>
</evidence>
<evidence type="ECO:0000256" key="2">
    <source>
        <dbReference type="SAM" id="Phobius"/>
    </source>
</evidence>
<keyword evidence="6" id="KW-1185">Reference proteome</keyword>
<evidence type="ECO:0000313" key="4">
    <source>
        <dbReference type="EMBL" id="QDM46520.1"/>
    </source>
</evidence>
<reference evidence="3 6" key="2">
    <citation type="submission" date="2022-05" db="EMBL/GenBank/DDBJ databases">
        <title>Genome Sequencing of Bee-Associated Microbes.</title>
        <authorList>
            <person name="Dunlap C."/>
        </authorList>
    </citation>
    <scope>NUCLEOTIDE SEQUENCE [LARGE SCALE GENOMIC DNA]</scope>
    <source>
        <strain evidence="3 6">NRRL B-14613</strain>
    </source>
</reference>